<comment type="caution">
    <text evidence="2">The sequence shown here is derived from an EMBL/GenBank/DDBJ whole genome shotgun (WGS) entry which is preliminary data.</text>
</comment>
<proteinExistence type="predicted"/>
<feature type="compositionally biased region" description="Basic and acidic residues" evidence="1">
    <location>
        <begin position="80"/>
        <end position="122"/>
    </location>
</feature>
<accession>A0ABQ9PZL5</accession>
<feature type="compositionally biased region" description="Low complexity" evidence="1">
    <location>
        <begin position="32"/>
        <end position="57"/>
    </location>
</feature>
<evidence type="ECO:0000313" key="2">
    <source>
        <dbReference type="EMBL" id="KAK0376987.1"/>
    </source>
</evidence>
<sequence length="174" mass="19188">MCPNATAADLAATHEMDPEENNQSGPSGGPTTGSSIATPSAASSAAAAAAAQGLSPGDYSVAEEAEKTKEVHRLHSLIQEQRRAQLEETKRLKEQEQAEKEEKERLEKANAAQEVKDNEQKARIERAIQATPEERAAYETAMNNLEGERHRERYRANMMASINGYLKRQGKKRR</sequence>
<evidence type="ECO:0000256" key="1">
    <source>
        <dbReference type="SAM" id="MobiDB-lite"/>
    </source>
</evidence>
<evidence type="ECO:0000313" key="3">
    <source>
        <dbReference type="Proteomes" id="UP001169217"/>
    </source>
</evidence>
<reference evidence="2" key="1">
    <citation type="submission" date="2023-04" db="EMBL/GenBank/DDBJ databases">
        <title>Colletotrichum limetticola genome sequence.</title>
        <authorList>
            <person name="Baroncelli R."/>
        </authorList>
    </citation>
    <scope>NUCLEOTIDE SEQUENCE</scope>
    <source>
        <strain evidence="2">KLA-Anderson</strain>
    </source>
</reference>
<protein>
    <submittedName>
        <fullName evidence="2">Uncharacterized protein</fullName>
    </submittedName>
</protein>
<dbReference type="EMBL" id="JARUPT010000144">
    <property type="protein sequence ID" value="KAK0376987.1"/>
    <property type="molecule type" value="Genomic_DNA"/>
</dbReference>
<keyword evidence="3" id="KW-1185">Reference proteome</keyword>
<feature type="compositionally biased region" description="Basic and acidic residues" evidence="1">
    <location>
        <begin position="64"/>
        <end position="73"/>
    </location>
</feature>
<dbReference type="Proteomes" id="UP001169217">
    <property type="component" value="Unassembled WGS sequence"/>
</dbReference>
<name>A0ABQ9PZL5_9PEZI</name>
<organism evidence="2 3">
    <name type="scientific">Colletotrichum limetticola</name>
    <dbReference type="NCBI Taxonomy" id="1209924"/>
    <lineage>
        <taxon>Eukaryota</taxon>
        <taxon>Fungi</taxon>
        <taxon>Dikarya</taxon>
        <taxon>Ascomycota</taxon>
        <taxon>Pezizomycotina</taxon>
        <taxon>Sordariomycetes</taxon>
        <taxon>Hypocreomycetidae</taxon>
        <taxon>Glomerellales</taxon>
        <taxon>Glomerellaceae</taxon>
        <taxon>Colletotrichum</taxon>
        <taxon>Colletotrichum acutatum species complex</taxon>
    </lineage>
</organism>
<feature type="region of interest" description="Disordered" evidence="1">
    <location>
        <begin position="1"/>
        <end position="122"/>
    </location>
</feature>
<gene>
    <name evidence="2" type="ORF">CLIM01_05646</name>
</gene>